<dbReference type="Proteomes" id="UP001443914">
    <property type="component" value="Unassembled WGS sequence"/>
</dbReference>
<comment type="caution">
    <text evidence="7">The sequence shown here is derived from an EMBL/GenBank/DDBJ whole genome shotgun (WGS) entry which is preliminary data.</text>
</comment>
<evidence type="ECO:0000313" key="7">
    <source>
        <dbReference type="EMBL" id="KAK9706765.1"/>
    </source>
</evidence>
<dbReference type="InterPro" id="IPR002921">
    <property type="entry name" value="Fungal_lipase-type"/>
</dbReference>
<accession>A0AAW1JSY1</accession>
<evidence type="ECO:0000256" key="2">
    <source>
        <dbReference type="ARBA" id="ARBA00022801"/>
    </source>
</evidence>
<dbReference type="SUPFAM" id="SSF53474">
    <property type="entry name" value="alpha/beta-Hydrolases"/>
    <property type="match status" value="1"/>
</dbReference>
<dbReference type="PANTHER" id="PTHR31828">
    <property type="entry name" value="PHOSPHOLIPASE A1-IIGAMMA"/>
    <property type="match status" value="1"/>
</dbReference>
<dbReference type="EC" id="3.1.1.-" evidence="5"/>
<dbReference type="FunFam" id="3.40.50.1820:FF:000065">
    <property type="entry name" value="Phospholipase A1-II 3"/>
    <property type="match status" value="1"/>
</dbReference>
<sequence>MKSRHHNHHYNQNIAKKWKNLSGQNNWEGLLDPLDIDLRKYIIHYGEMAQATYDTFNSSKNSKNAGGSRYSKTDFFTKVCLATGNAYKYRVTKYLYATSGMDLPDAFIFKSASREAWSKESNFIGFVAVAEDEAVEVLGRRDIVIAWRGTVKSVEWVNDLSFYQVSCSSVVGFDSEGGDPNVHQGWFSVYTSDDPKSRFNKYSARNQVILEIQRLVEQYKDEEISITTTGHSLGAALATLSAVDIAVNNIYKPKDNPKKSCLITAILFASPRVGDPTFKNIFTQFDNLRLLRVRNLLDIVPKYPSIGYSDVGQELLIDTTKSPYLKLPGNFLNWHNLEAYLHGVAGTQGIKGGFELMVDRDIALINKNKDNLKDEYMIPVSWWVWKNLGMVQLEDGSWVLKDYESDADEIDDFN</sequence>
<evidence type="ECO:0000256" key="5">
    <source>
        <dbReference type="RuleBase" id="RU367093"/>
    </source>
</evidence>
<evidence type="ECO:0000259" key="6">
    <source>
        <dbReference type="Pfam" id="PF01764"/>
    </source>
</evidence>
<keyword evidence="8" id="KW-1185">Reference proteome</keyword>
<organism evidence="7 8">
    <name type="scientific">Saponaria officinalis</name>
    <name type="common">Common soapwort</name>
    <name type="synonym">Lychnis saponaria</name>
    <dbReference type="NCBI Taxonomy" id="3572"/>
    <lineage>
        <taxon>Eukaryota</taxon>
        <taxon>Viridiplantae</taxon>
        <taxon>Streptophyta</taxon>
        <taxon>Embryophyta</taxon>
        <taxon>Tracheophyta</taxon>
        <taxon>Spermatophyta</taxon>
        <taxon>Magnoliopsida</taxon>
        <taxon>eudicotyledons</taxon>
        <taxon>Gunneridae</taxon>
        <taxon>Pentapetalae</taxon>
        <taxon>Caryophyllales</taxon>
        <taxon>Caryophyllaceae</taxon>
        <taxon>Caryophylleae</taxon>
        <taxon>Saponaria</taxon>
    </lineage>
</organism>
<dbReference type="PANTHER" id="PTHR31828:SF1">
    <property type="entry name" value="PHOSPHOLIPASE A1-IIGAMMA"/>
    <property type="match status" value="1"/>
</dbReference>
<dbReference type="Gene3D" id="3.40.50.1820">
    <property type="entry name" value="alpha/beta hydrolase"/>
    <property type="match status" value="1"/>
</dbReference>
<gene>
    <name evidence="7" type="ORF">RND81_07G150300</name>
</gene>
<feature type="domain" description="Fungal lipase-type" evidence="6">
    <location>
        <begin position="144"/>
        <end position="306"/>
    </location>
</feature>
<dbReference type="InterPro" id="IPR029058">
    <property type="entry name" value="AB_hydrolase_fold"/>
</dbReference>
<comment type="function">
    <text evidence="5">Acylhydrolase that catalyzes the hydrolysis of phospholipids at the sn-1 position.</text>
</comment>
<dbReference type="AlphaFoldDB" id="A0AAW1JSY1"/>
<protein>
    <recommendedName>
        <fullName evidence="5">Phospholipase A1</fullName>
        <ecNumber evidence="5">3.1.1.-</ecNumber>
    </recommendedName>
</protein>
<dbReference type="CDD" id="cd00519">
    <property type="entry name" value="Lipase_3"/>
    <property type="match status" value="1"/>
</dbReference>
<dbReference type="InterPro" id="IPR033556">
    <property type="entry name" value="PLA"/>
</dbReference>
<dbReference type="GO" id="GO:0005737">
    <property type="term" value="C:cytoplasm"/>
    <property type="evidence" value="ECO:0007669"/>
    <property type="project" value="UniProtKB-ARBA"/>
</dbReference>
<dbReference type="EMBL" id="JBDFQZ010000007">
    <property type="protein sequence ID" value="KAK9706765.1"/>
    <property type="molecule type" value="Genomic_DNA"/>
</dbReference>
<evidence type="ECO:0000256" key="3">
    <source>
        <dbReference type="ARBA" id="ARBA00022963"/>
    </source>
</evidence>
<comment type="similarity">
    <text evidence="1 5">Belongs to the AB hydrolase superfamily. Lipase family.</text>
</comment>
<proteinExistence type="inferred from homology"/>
<dbReference type="GO" id="GO:0008970">
    <property type="term" value="F:phospholipase A1 activity"/>
    <property type="evidence" value="ECO:0007669"/>
    <property type="project" value="UniProtKB-UniRule"/>
</dbReference>
<keyword evidence="2 5" id="KW-0378">Hydrolase</keyword>
<reference evidence="7" key="1">
    <citation type="submission" date="2024-03" db="EMBL/GenBank/DDBJ databases">
        <title>WGS assembly of Saponaria officinalis var. Norfolk2.</title>
        <authorList>
            <person name="Jenkins J."/>
            <person name="Shu S."/>
            <person name="Grimwood J."/>
            <person name="Barry K."/>
            <person name="Goodstein D."/>
            <person name="Schmutz J."/>
            <person name="Leebens-Mack J."/>
            <person name="Osbourn A."/>
        </authorList>
    </citation>
    <scope>NUCLEOTIDE SEQUENCE [LARGE SCALE GENOMIC DNA]</scope>
    <source>
        <strain evidence="7">JIC</strain>
    </source>
</reference>
<evidence type="ECO:0000256" key="4">
    <source>
        <dbReference type="ARBA" id="ARBA00023098"/>
    </source>
</evidence>
<evidence type="ECO:0000256" key="1">
    <source>
        <dbReference type="ARBA" id="ARBA00010701"/>
    </source>
</evidence>
<keyword evidence="4 5" id="KW-0443">Lipid metabolism</keyword>
<dbReference type="GO" id="GO:0016042">
    <property type="term" value="P:lipid catabolic process"/>
    <property type="evidence" value="ECO:0007669"/>
    <property type="project" value="UniProtKB-UniRule"/>
</dbReference>
<name>A0AAW1JSY1_SAPOF</name>
<keyword evidence="3 5" id="KW-0442">Lipid degradation</keyword>
<evidence type="ECO:0000313" key="8">
    <source>
        <dbReference type="Proteomes" id="UP001443914"/>
    </source>
</evidence>
<dbReference type="Pfam" id="PF01764">
    <property type="entry name" value="Lipase_3"/>
    <property type="match status" value="1"/>
</dbReference>